<evidence type="ECO:0000256" key="4">
    <source>
        <dbReference type="ARBA" id="ARBA00023136"/>
    </source>
</evidence>
<comment type="caution">
    <text evidence="8">The sequence shown here is derived from an EMBL/GenBank/DDBJ whole genome shotgun (WGS) entry which is preliminary data.</text>
</comment>
<feature type="transmembrane region" description="Helical" evidence="6">
    <location>
        <begin position="211"/>
        <end position="232"/>
    </location>
</feature>
<feature type="transmembrane region" description="Helical" evidence="6">
    <location>
        <begin position="342"/>
        <end position="362"/>
    </location>
</feature>
<evidence type="ECO:0000313" key="8">
    <source>
        <dbReference type="EMBL" id="TDE95900.1"/>
    </source>
</evidence>
<dbReference type="InterPro" id="IPR020846">
    <property type="entry name" value="MFS_dom"/>
</dbReference>
<evidence type="ECO:0000256" key="1">
    <source>
        <dbReference type="ARBA" id="ARBA00004651"/>
    </source>
</evidence>
<dbReference type="PANTHER" id="PTHR23531">
    <property type="entry name" value="QUINOLENE RESISTANCE PROTEIN NORA"/>
    <property type="match status" value="1"/>
</dbReference>
<feature type="region of interest" description="Disordered" evidence="5">
    <location>
        <begin position="1"/>
        <end position="71"/>
    </location>
</feature>
<feature type="region of interest" description="Disordered" evidence="5">
    <location>
        <begin position="456"/>
        <end position="480"/>
    </location>
</feature>
<evidence type="ECO:0000259" key="7">
    <source>
        <dbReference type="PROSITE" id="PS50850"/>
    </source>
</evidence>
<dbReference type="EMBL" id="SMNA01000003">
    <property type="protein sequence ID" value="TDE95900.1"/>
    <property type="molecule type" value="Genomic_DNA"/>
</dbReference>
<dbReference type="InterPro" id="IPR052714">
    <property type="entry name" value="MFS_Exporter"/>
</dbReference>
<feature type="transmembrane region" description="Helical" evidence="6">
    <location>
        <begin position="152"/>
        <end position="169"/>
    </location>
</feature>
<evidence type="ECO:0000313" key="9">
    <source>
        <dbReference type="Proteomes" id="UP000504882"/>
    </source>
</evidence>
<evidence type="ECO:0000256" key="6">
    <source>
        <dbReference type="SAM" id="Phobius"/>
    </source>
</evidence>
<feature type="domain" description="Major facilitator superfamily (MFS) profile" evidence="7">
    <location>
        <begin position="87"/>
        <end position="459"/>
    </location>
</feature>
<dbReference type="Gene3D" id="1.20.1250.20">
    <property type="entry name" value="MFS general substrate transporter like domains"/>
    <property type="match status" value="1"/>
</dbReference>
<dbReference type="InterPro" id="IPR036259">
    <property type="entry name" value="MFS_trans_sf"/>
</dbReference>
<keyword evidence="4 6" id="KW-0472">Membrane</keyword>
<feature type="compositionally biased region" description="Basic residues" evidence="5">
    <location>
        <begin position="1"/>
        <end position="26"/>
    </location>
</feature>
<gene>
    <name evidence="8" type="ORF">EXU48_06485</name>
</gene>
<feature type="transmembrane region" description="Helical" evidence="6">
    <location>
        <begin position="308"/>
        <end position="330"/>
    </location>
</feature>
<dbReference type="SUPFAM" id="SSF103473">
    <property type="entry name" value="MFS general substrate transporter"/>
    <property type="match status" value="1"/>
</dbReference>
<accession>A0ABY2E5N2</accession>
<evidence type="ECO:0000256" key="5">
    <source>
        <dbReference type="SAM" id="MobiDB-lite"/>
    </source>
</evidence>
<keyword evidence="3 6" id="KW-1133">Transmembrane helix</keyword>
<evidence type="ECO:0000256" key="2">
    <source>
        <dbReference type="ARBA" id="ARBA00022692"/>
    </source>
</evidence>
<name>A0ABY2E5N2_9MICO</name>
<proteinExistence type="predicted"/>
<organism evidence="8 9">
    <name type="scientific">Occultella glacieicola</name>
    <dbReference type="NCBI Taxonomy" id="2518684"/>
    <lineage>
        <taxon>Bacteria</taxon>
        <taxon>Bacillati</taxon>
        <taxon>Actinomycetota</taxon>
        <taxon>Actinomycetes</taxon>
        <taxon>Micrococcales</taxon>
        <taxon>Ruaniaceae</taxon>
        <taxon>Occultella</taxon>
    </lineage>
</organism>
<feature type="transmembrane region" description="Helical" evidence="6">
    <location>
        <begin position="121"/>
        <end position="140"/>
    </location>
</feature>
<feature type="transmembrane region" description="Helical" evidence="6">
    <location>
        <begin position="88"/>
        <end position="109"/>
    </location>
</feature>
<keyword evidence="9" id="KW-1185">Reference proteome</keyword>
<feature type="transmembrane region" description="Helical" evidence="6">
    <location>
        <begin position="436"/>
        <end position="455"/>
    </location>
</feature>
<evidence type="ECO:0000256" key="3">
    <source>
        <dbReference type="ARBA" id="ARBA00022989"/>
    </source>
</evidence>
<feature type="compositionally biased region" description="Basic residues" evidence="5">
    <location>
        <begin position="34"/>
        <end position="63"/>
    </location>
</feature>
<sequence>MVHGQRRRARRDRPRPGRPRAGRTRRPGRDPRGLRPRRGRARPRRAPRLASRTARRTHRRRPFRPPVRGGPVSVVGTRTGSLWAIKEIRAVFVLCFAGLTSFSITLSALPAWAAQQGHADTVVGTVTGVMLGVTVITQLSSATLMRRYSTRTLLIAGCLLLGLPTPLYLLGTDLWALYAISAVRGVGFAIVTVVGALAIPRAAPVHRRGEAIGIFGLAAAIPMMLGIAGGAALTLGGAFVVVAALGFVPVLALFAARSVSTVPLGGPKDGATSWRRVLLPLLMPAAVLLAVTAAGGGLVTILPLQLPAGSTAGAALLLYGAVGMVARWRIGHLTDRIGHRGLYPLLLAAGVVGLLLAAHGLANDAVGTLMVGAALFGLTYGGMQTVLLDLSYRAVPEEDAPTASAVWNAAFDGGTAAGASVLAFVAGTAWSGDGALLAGAAVVAVVGIMGLVPMLSRREPEPEPEPARTAPQRTDREDTP</sequence>
<feature type="transmembrane region" description="Helical" evidence="6">
    <location>
        <begin position="277"/>
        <end position="302"/>
    </location>
</feature>
<feature type="transmembrane region" description="Helical" evidence="6">
    <location>
        <begin position="238"/>
        <end position="256"/>
    </location>
</feature>
<dbReference type="PANTHER" id="PTHR23531:SF1">
    <property type="entry name" value="QUINOLENE RESISTANCE PROTEIN NORA"/>
    <property type="match status" value="1"/>
</dbReference>
<reference evidence="8 9" key="1">
    <citation type="submission" date="2019-03" db="EMBL/GenBank/DDBJ databases">
        <title>Genomic features of bacteria from cold environments.</title>
        <authorList>
            <person name="Shen L."/>
        </authorList>
    </citation>
    <scope>NUCLEOTIDE SEQUENCE [LARGE SCALE GENOMIC DNA]</scope>
    <source>
        <strain evidence="9">T3246-1</strain>
    </source>
</reference>
<comment type="subcellular location">
    <subcellularLocation>
        <location evidence="1">Cell membrane</location>
        <topology evidence="1">Multi-pass membrane protein</topology>
    </subcellularLocation>
</comment>
<dbReference type="PROSITE" id="PS50850">
    <property type="entry name" value="MFS"/>
    <property type="match status" value="1"/>
</dbReference>
<dbReference type="Proteomes" id="UP000504882">
    <property type="component" value="Unassembled WGS sequence"/>
</dbReference>
<keyword evidence="2 6" id="KW-0812">Transmembrane</keyword>
<dbReference type="InterPro" id="IPR011701">
    <property type="entry name" value="MFS"/>
</dbReference>
<dbReference type="Pfam" id="PF07690">
    <property type="entry name" value="MFS_1"/>
    <property type="match status" value="1"/>
</dbReference>
<protein>
    <submittedName>
        <fullName evidence="8">MFS transporter</fullName>
    </submittedName>
</protein>
<feature type="transmembrane region" description="Helical" evidence="6">
    <location>
        <begin position="409"/>
        <end position="430"/>
    </location>
</feature>
<feature type="transmembrane region" description="Helical" evidence="6">
    <location>
        <begin position="175"/>
        <end position="199"/>
    </location>
</feature>
<feature type="transmembrane region" description="Helical" evidence="6">
    <location>
        <begin position="368"/>
        <end position="388"/>
    </location>
</feature>